<evidence type="ECO:0000256" key="2">
    <source>
        <dbReference type="SAM" id="SignalP"/>
    </source>
</evidence>
<reference evidence="3" key="1">
    <citation type="journal article" date="2014" name="Int. J. Syst. Evol. Microbiol.">
        <title>Complete genome sequence of Corynebacterium casei LMG S-19264T (=DSM 44701T), isolated from a smear-ripened cheese.</title>
        <authorList>
            <consortium name="US DOE Joint Genome Institute (JGI-PGF)"/>
            <person name="Walter F."/>
            <person name="Albersmeier A."/>
            <person name="Kalinowski J."/>
            <person name="Ruckert C."/>
        </authorList>
    </citation>
    <scope>NUCLEOTIDE SEQUENCE</scope>
    <source>
        <strain evidence="3">KCTC 32513</strain>
    </source>
</reference>
<dbReference type="AlphaFoldDB" id="A0A8J3CSJ1"/>
<reference evidence="3" key="2">
    <citation type="submission" date="2020-09" db="EMBL/GenBank/DDBJ databases">
        <authorList>
            <person name="Sun Q."/>
            <person name="Kim S."/>
        </authorList>
    </citation>
    <scope>NUCLEOTIDE SEQUENCE</scope>
    <source>
        <strain evidence="3">KCTC 32513</strain>
    </source>
</reference>
<protein>
    <submittedName>
        <fullName evidence="3">Uncharacterized protein</fullName>
    </submittedName>
</protein>
<evidence type="ECO:0000313" key="3">
    <source>
        <dbReference type="EMBL" id="GHA92796.1"/>
    </source>
</evidence>
<gene>
    <name evidence="3" type="ORF">GCM10009069_14790</name>
</gene>
<keyword evidence="4" id="KW-1185">Reference proteome</keyword>
<sequence length="151" mass="16115">MTQTNLKSLIAGTILATTVSSFALAQDVTVSHDTDATLTPPANAQQDAATKAEIETDAQIAVDEGVTFESNEDVMGAIETDDSYNPDWSTDIAIPENNPSEATEKFETDSDVLTNGEFDADIDETEIALETPDLDLDVDVDAKSDFDAPPE</sequence>
<name>A0A8J3CSJ1_9PROT</name>
<feature type="region of interest" description="Disordered" evidence="1">
    <location>
        <begin position="75"/>
        <end position="106"/>
    </location>
</feature>
<dbReference type="EMBL" id="BMZH01000005">
    <property type="protein sequence ID" value="GHA92796.1"/>
    <property type="molecule type" value="Genomic_DNA"/>
</dbReference>
<accession>A0A8J3CSJ1</accession>
<organism evidence="3 4">
    <name type="scientific">Algimonas arctica</name>
    <dbReference type="NCBI Taxonomy" id="1479486"/>
    <lineage>
        <taxon>Bacteria</taxon>
        <taxon>Pseudomonadati</taxon>
        <taxon>Pseudomonadota</taxon>
        <taxon>Alphaproteobacteria</taxon>
        <taxon>Maricaulales</taxon>
        <taxon>Robiginitomaculaceae</taxon>
        <taxon>Algimonas</taxon>
    </lineage>
</organism>
<keyword evidence="2" id="KW-0732">Signal</keyword>
<dbReference type="Proteomes" id="UP000634004">
    <property type="component" value="Unassembled WGS sequence"/>
</dbReference>
<dbReference type="RefSeq" id="WP_189497005.1">
    <property type="nucleotide sequence ID" value="NZ_BMZH01000005.1"/>
</dbReference>
<proteinExistence type="predicted"/>
<evidence type="ECO:0000313" key="4">
    <source>
        <dbReference type="Proteomes" id="UP000634004"/>
    </source>
</evidence>
<feature type="chain" id="PRO_5035185517" evidence="2">
    <location>
        <begin position="26"/>
        <end position="151"/>
    </location>
</feature>
<comment type="caution">
    <text evidence="3">The sequence shown here is derived from an EMBL/GenBank/DDBJ whole genome shotgun (WGS) entry which is preliminary data.</text>
</comment>
<feature type="signal peptide" evidence="2">
    <location>
        <begin position="1"/>
        <end position="25"/>
    </location>
</feature>
<evidence type="ECO:0000256" key="1">
    <source>
        <dbReference type="SAM" id="MobiDB-lite"/>
    </source>
</evidence>